<keyword evidence="3" id="KW-1185">Reference proteome</keyword>
<dbReference type="Proteomes" id="UP000236725">
    <property type="component" value="Unassembled WGS sequence"/>
</dbReference>
<dbReference type="InterPro" id="IPR025112">
    <property type="entry name" value="PCMD"/>
</dbReference>
<evidence type="ECO:0000259" key="1">
    <source>
        <dbReference type="Pfam" id="PF13201"/>
    </source>
</evidence>
<dbReference type="Gene3D" id="2.60.120.890">
    <property type="entry name" value="BT2081, beta-jelly-roll domain"/>
    <property type="match status" value="1"/>
</dbReference>
<feature type="domain" description="Putative carbohydrate metabolism" evidence="1">
    <location>
        <begin position="322"/>
        <end position="544"/>
    </location>
</feature>
<dbReference type="Pfam" id="PF13201">
    <property type="entry name" value="PCMD"/>
    <property type="match status" value="1"/>
</dbReference>
<name>A0A8G2BX49_9BACT</name>
<evidence type="ECO:0000313" key="3">
    <source>
        <dbReference type="Proteomes" id="UP000236725"/>
    </source>
</evidence>
<reference evidence="2 3" key="1">
    <citation type="submission" date="2016-10" db="EMBL/GenBank/DDBJ databases">
        <authorList>
            <person name="Varghese N."/>
            <person name="Submissions S."/>
        </authorList>
    </citation>
    <scope>NUCLEOTIDE SEQUENCE [LARGE SCALE GENOMIC DNA]</scope>
    <source>
        <strain evidence="2 3">DSM 29073</strain>
    </source>
</reference>
<organism evidence="2 3">
    <name type="scientific">Parabacteroides chinchillae</name>
    <dbReference type="NCBI Taxonomy" id="871327"/>
    <lineage>
        <taxon>Bacteria</taxon>
        <taxon>Pseudomonadati</taxon>
        <taxon>Bacteroidota</taxon>
        <taxon>Bacteroidia</taxon>
        <taxon>Bacteroidales</taxon>
        <taxon>Tannerellaceae</taxon>
        <taxon>Parabacteroides</taxon>
    </lineage>
</organism>
<gene>
    <name evidence="2" type="ORF">SAMN05444001_11171</name>
</gene>
<dbReference type="RefSeq" id="WP_103983651.1">
    <property type="nucleotide sequence ID" value="NZ_FNVS01000011.1"/>
</dbReference>
<accession>A0A8G2BX49</accession>
<protein>
    <submittedName>
        <fullName evidence="2">Carbohydrate metabolism domain-containing protein</fullName>
    </submittedName>
</protein>
<evidence type="ECO:0000313" key="2">
    <source>
        <dbReference type="EMBL" id="SEF99230.1"/>
    </source>
</evidence>
<dbReference type="AlphaFoldDB" id="A0A8G2BX49"/>
<dbReference type="PROSITE" id="PS51257">
    <property type="entry name" value="PROKAR_LIPOPROTEIN"/>
    <property type="match status" value="1"/>
</dbReference>
<dbReference type="EMBL" id="FNVS01000011">
    <property type="protein sequence ID" value="SEF99230.1"/>
    <property type="molecule type" value="Genomic_DNA"/>
</dbReference>
<comment type="caution">
    <text evidence="2">The sequence shown here is derived from an EMBL/GenBank/DDBJ whole genome shotgun (WGS) entry which is preliminary data.</text>
</comment>
<sequence>MTTYKLSIIGILVCILGSFQSCIENDIPYPTIKGEILEIDMDGMISAKIDDDANTVMVKVADTLDLVDIRIKKLVVTEGAKVIPDALSCIDFAHFPDTGFVSVDSLPVTANTRMNFKKPVPLLLKIYQDYQWTINVSHEINRIFQVKNQTGTPLVDELNKQVIIYVDKDEQPKFDNIEIENMQLGSSIAETNPNPVTVHDFRRPQKFEVKAFGETEIWTVSIMHPSDDEKSAQLSAWTKRAYLSGTTKTKQVSAQYRKKGEDSWESVLPNEITIEENGSFLAMMTHLQPETTYEYELTVDGKTEGLKEFITDAIQQVPNLNFDSWFLEGKVWYPDIDLSADNYFWDTGNKGASLAGGSDLPTMEEKKNVIKGSAIKMASKYVIIKFAAGNIYSGSFVGLAGGTKGAELDFGRPYTGRPSRMKGYYSYAPGIIDKADNDKYGYMKGQKDSCHIYIGLFNWTKPFRVNTVTETFVDLTWNNESMIAFGELKTDQSTSGYQSFNIELKYRDYFTKPTYIVIVASASKYGDYFVGSTSSVLYLDECKLVFE</sequence>
<dbReference type="InterPro" id="IPR038653">
    <property type="entry name" value="Put_CMD_sf"/>
</dbReference>
<proteinExistence type="predicted"/>